<dbReference type="EMBL" id="SMRU01000004">
    <property type="protein sequence ID" value="TDF99933.1"/>
    <property type="molecule type" value="Genomic_DNA"/>
</dbReference>
<feature type="signal peptide" evidence="2">
    <location>
        <begin position="1"/>
        <end position="24"/>
    </location>
</feature>
<sequence>MKKNVTFTAVALAAAIGLAGCASGSDSNNEGAMSGMNHQGTSAAASPTASATASGPAASTDRNAADVAFAQMMIPHHTQAVHMSDVVLAKKDIPLQVSELANRIKAAQGPEIEKMQGWLKAWNQPAEMAGSHDMDGMMSDSDMKALDAAQGAAAAKLYLTQMIAHHEGAVAMAKAEIKGGTNADALALGKDIVSAQQAEIAEMQGLLKTL</sequence>
<name>A0A4R5KVF0_9MICC</name>
<feature type="compositionally biased region" description="Low complexity" evidence="1">
    <location>
        <begin position="40"/>
        <end position="59"/>
    </location>
</feature>
<evidence type="ECO:0000313" key="4">
    <source>
        <dbReference type="EMBL" id="TDF99933.1"/>
    </source>
</evidence>
<dbReference type="Gene3D" id="1.20.1260.10">
    <property type="match status" value="1"/>
</dbReference>
<dbReference type="InterPro" id="IPR005183">
    <property type="entry name" value="DUF305_CopM-like"/>
</dbReference>
<dbReference type="OrthoDB" id="26872at2"/>
<evidence type="ECO:0000256" key="1">
    <source>
        <dbReference type="SAM" id="MobiDB-lite"/>
    </source>
</evidence>
<keyword evidence="2" id="KW-0732">Signal</keyword>
<feature type="compositionally biased region" description="Polar residues" evidence="1">
    <location>
        <begin position="30"/>
        <end position="39"/>
    </location>
</feature>
<protein>
    <submittedName>
        <fullName evidence="4">DUF305 domain-containing protein</fullName>
    </submittedName>
</protein>
<feature type="region of interest" description="Disordered" evidence="1">
    <location>
        <begin position="30"/>
        <end position="59"/>
    </location>
</feature>
<comment type="caution">
    <text evidence="4">The sequence shown here is derived from an EMBL/GenBank/DDBJ whole genome shotgun (WGS) entry which is preliminary data.</text>
</comment>
<dbReference type="PROSITE" id="PS51257">
    <property type="entry name" value="PROKAR_LIPOPROTEIN"/>
    <property type="match status" value="1"/>
</dbReference>
<proteinExistence type="predicted"/>
<dbReference type="RefSeq" id="WP_133203026.1">
    <property type="nucleotide sequence ID" value="NZ_SMRU01000004.1"/>
</dbReference>
<dbReference type="Proteomes" id="UP000295511">
    <property type="component" value="Unassembled WGS sequence"/>
</dbReference>
<accession>A0A4R5KVF0</accession>
<feature type="domain" description="DUF305" evidence="3">
    <location>
        <begin position="66"/>
        <end position="207"/>
    </location>
</feature>
<dbReference type="InterPro" id="IPR012347">
    <property type="entry name" value="Ferritin-like"/>
</dbReference>
<dbReference type="PANTHER" id="PTHR36933">
    <property type="entry name" value="SLL0788 PROTEIN"/>
    <property type="match status" value="1"/>
</dbReference>
<dbReference type="AlphaFoldDB" id="A0A4R5KVF0"/>
<feature type="chain" id="PRO_5020343569" evidence="2">
    <location>
        <begin position="25"/>
        <end position="210"/>
    </location>
</feature>
<reference evidence="4 5" key="1">
    <citation type="submission" date="2019-03" db="EMBL/GenBank/DDBJ databases">
        <title>Whole genome sequence of Arthrobacter sp JH1-1.</title>
        <authorList>
            <person name="Trinh H.N."/>
        </authorList>
    </citation>
    <scope>NUCLEOTIDE SEQUENCE [LARGE SCALE GENOMIC DNA]</scope>
    <source>
        <strain evidence="4 5">JH1-1</strain>
    </source>
</reference>
<dbReference type="PANTHER" id="PTHR36933:SF1">
    <property type="entry name" value="SLL0788 PROTEIN"/>
    <property type="match status" value="1"/>
</dbReference>
<organism evidence="4 5">
    <name type="scientific">Arthrobacter terricola</name>
    <dbReference type="NCBI Taxonomy" id="2547396"/>
    <lineage>
        <taxon>Bacteria</taxon>
        <taxon>Bacillati</taxon>
        <taxon>Actinomycetota</taxon>
        <taxon>Actinomycetes</taxon>
        <taxon>Micrococcales</taxon>
        <taxon>Micrococcaceae</taxon>
        <taxon>Arthrobacter</taxon>
    </lineage>
</organism>
<keyword evidence="5" id="KW-1185">Reference proteome</keyword>
<dbReference type="Pfam" id="PF03713">
    <property type="entry name" value="DUF305"/>
    <property type="match status" value="1"/>
</dbReference>
<evidence type="ECO:0000256" key="2">
    <source>
        <dbReference type="SAM" id="SignalP"/>
    </source>
</evidence>
<evidence type="ECO:0000259" key="3">
    <source>
        <dbReference type="Pfam" id="PF03713"/>
    </source>
</evidence>
<gene>
    <name evidence="4" type="ORF">E1809_04440</name>
</gene>
<evidence type="ECO:0000313" key="5">
    <source>
        <dbReference type="Proteomes" id="UP000295511"/>
    </source>
</evidence>